<sequence length="73" mass="8698">MVQNDQSWHEKEQLGFGKVERDLEKKIVSIFRIVLQLRERFLLGKWRSTYGTVWHLSFTGLMEGSTRGREPNF</sequence>
<name>B9RCL5_RICCO</name>
<evidence type="ECO:0000313" key="2">
    <source>
        <dbReference type="Proteomes" id="UP000008311"/>
    </source>
</evidence>
<protein>
    <submittedName>
        <fullName evidence="1">Uncharacterized protein</fullName>
    </submittedName>
</protein>
<accession>B9RCL5</accession>
<dbReference type="AlphaFoldDB" id="B9RCL5"/>
<proteinExistence type="predicted"/>
<dbReference type="EMBL" id="EQ973774">
    <property type="protein sequence ID" value="EEF51286.1"/>
    <property type="molecule type" value="Genomic_DNA"/>
</dbReference>
<evidence type="ECO:0000313" key="1">
    <source>
        <dbReference type="EMBL" id="EEF51286.1"/>
    </source>
</evidence>
<gene>
    <name evidence="1" type="ORF">RCOM_1689790</name>
</gene>
<dbReference type="Proteomes" id="UP000008311">
    <property type="component" value="Unassembled WGS sequence"/>
</dbReference>
<reference evidence="2" key="1">
    <citation type="journal article" date="2010" name="Nat. Biotechnol.">
        <title>Draft genome sequence of the oilseed species Ricinus communis.</title>
        <authorList>
            <person name="Chan A.P."/>
            <person name="Crabtree J."/>
            <person name="Zhao Q."/>
            <person name="Lorenzi H."/>
            <person name="Orvis J."/>
            <person name="Puiu D."/>
            <person name="Melake-Berhan A."/>
            <person name="Jones K.M."/>
            <person name="Redman J."/>
            <person name="Chen G."/>
            <person name="Cahoon E.B."/>
            <person name="Gedil M."/>
            <person name="Stanke M."/>
            <person name="Haas B.J."/>
            <person name="Wortman J.R."/>
            <person name="Fraser-Liggett C.M."/>
            <person name="Ravel J."/>
            <person name="Rabinowicz P.D."/>
        </authorList>
    </citation>
    <scope>NUCLEOTIDE SEQUENCE [LARGE SCALE GENOMIC DNA]</scope>
    <source>
        <strain evidence="2">cv. Hale</strain>
    </source>
</reference>
<organism evidence="1 2">
    <name type="scientific">Ricinus communis</name>
    <name type="common">Castor bean</name>
    <dbReference type="NCBI Taxonomy" id="3988"/>
    <lineage>
        <taxon>Eukaryota</taxon>
        <taxon>Viridiplantae</taxon>
        <taxon>Streptophyta</taxon>
        <taxon>Embryophyta</taxon>
        <taxon>Tracheophyta</taxon>
        <taxon>Spermatophyta</taxon>
        <taxon>Magnoliopsida</taxon>
        <taxon>eudicotyledons</taxon>
        <taxon>Gunneridae</taxon>
        <taxon>Pentapetalae</taxon>
        <taxon>rosids</taxon>
        <taxon>fabids</taxon>
        <taxon>Malpighiales</taxon>
        <taxon>Euphorbiaceae</taxon>
        <taxon>Acalyphoideae</taxon>
        <taxon>Acalypheae</taxon>
        <taxon>Ricinus</taxon>
    </lineage>
</organism>
<dbReference type="InParanoid" id="B9RCL5"/>
<keyword evidence="2" id="KW-1185">Reference proteome</keyword>